<protein>
    <submittedName>
        <fullName evidence="1">Uncharacterized protein</fullName>
    </submittedName>
</protein>
<organism evidence="1 2">
    <name type="scientific">Polarella glacialis</name>
    <name type="common">Dinoflagellate</name>
    <dbReference type="NCBI Taxonomy" id="89957"/>
    <lineage>
        <taxon>Eukaryota</taxon>
        <taxon>Sar</taxon>
        <taxon>Alveolata</taxon>
        <taxon>Dinophyceae</taxon>
        <taxon>Suessiales</taxon>
        <taxon>Suessiaceae</taxon>
        <taxon>Polarella</taxon>
    </lineage>
</organism>
<accession>A0A813J225</accession>
<comment type="caution">
    <text evidence="1">The sequence shown here is derived from an EMBL/GenBank/DDBJ whole genome shotgun (WGS) entry which is preliminary data.</text>
</comment>
<gene>
    <name evidence="1" type="ORF">PGLA2088_LOCUS15155</name>
</gene>
<evidence type="ECO:0000313" key="1">
    <source>
        <dbReference type="EMBL" id="CAE8663110.1"/>
    </source>
</evidence>
<dbReference type="Proteomes" id="UP000626109">
    <property type="component" value="Unassembled WGS sequence"/>
</dbReference>
<reference evidence="1" key="1">
    <citation type="submission" date="2021-02" db="EMBL/GenBank/DDBJ databases">
        <authorList>
            <person name="Dougan E. K."/>
            <person name="Rhodes N."/>
            <person name="Thang M."/>
            <person name="Chan C."/>
        </authorList>
    </citation>
    <scope>NUCLEOTIDE SEQUENCE</scope>
</reference>
<dbReference type="AlphaFoldDB" id="A0A813J225"/>
<evidence type="ECO:0000313" key="2">
    <source>
        <dbReference type="Proteomes" id="UP000626109"/>
    </source>
</evidence>
<name>A0A813J225_POLGL</name>
<sequence>MSAHPALLTRFWTGPQRCEGSCPSPSLPVLHTHPYFLRHSAQIPRQPGTQRRGCNSYVQNSTARSPAYQHRTAVINTLVSVSVMAGFGKVRPSKAIASQH</sequence>
<proteinExistence type="predicted"/>
<dbReference type="EMBL" id="CAJNNW010018566">
    <property type="protein sequence ID" value="CAE8663110.1"/>
    <property type="molecule type" value="Genomic_DNA"/>
</dbReference>